<dbReference type="EMBL" id="JQCD01000031">
    <property type="protein sequence ID" value="KRN76054.1"/>
    <property type="molecule type" value="Genomic_DNA"/>
</dbReference>
<dbReference type="InterPro" id="IPR055196">
    <property type="entry name" value="Putative_PNPOx_2"/>
</dbReference>
<gene>
    <name evidence="2" type="ORF">IV67_GL001104</name>
</gene>
<evidence type="ECO:0000259" key="1">
    <source>
        <dbReference type="Pfam" id="PF22696"/>
    </source>
</evidence>
<evidence type="ECO:0000313" key="2">
    <source>
        <dbReference type="EMBL" id="KRN76054.1"/>
    </source>
</evidence>
<dbReference type="STRING" id="1620.IV67_GL001104"/>
<organism evidence="2 3">
    <name type="scientific">Weissella minor</name>
    <dbReference type="NCBI Taxonomy" id="1620"/>
    <lineage>
        <taxon>Bacteria</taxon>
        <taxon>Bacillati</taxon>
        <taxon>Bacillota</taxon>
        <taxon>Bacilli</taxon>
        <taxon>Lactobacillales</taxon>
        <taxon>Lactobacillaceae</taxon>
        <taxon>Weissella</taxon>
    </lineage>
</organism>
<keyword evidence="3" id="KW-1185">Reference proteome</keyword>
<comment type="caution">
    <text evidence="2">The sequence shown here is derived from an EMBL/GenBank/DDBJ whole genome shotgun (WGS) entry which is preliminary data.</text>
</comment>
<proteinExistence type="predicted"/>
<dbReference type="Proteomes" id="UP000051673">
    <property type="component" value="Unassembled WGS sequence"/>
</dbReference>
<sequence>MYSKEVKDMADYQEYVAEAKQLLALATSVDGQPSIRVVGFGQDAKQPNRFYIVSKPTATKIEELKQNEQVAFTTLPGAGGKRMSSNQAVAKISDKQWSDIEPLFADNPGWHAGHPEPETETIIELTFESVLLDSFVEAPESISFN</sequence>
<dbReference type="OrthoDB" id="2146751at2"/>
<dbReference type="InterPro" id="IPR012349">
    <property type="entry name" value="Split_barrel_FMN-bd"/>
</dbReference>
<dbReference type="Pfam" id="PF22696">
    <property type="entry name" value="Putative_PNPOx_2"/>
    <property type="match status" value="1"/>
</dbReference>
<protein>
    <recommendedName>
        <fullName evidence="1">Pyridoxamine 5'-phosphate oxidase-like domain-containing protein</fullName>
    </recommendedName>
</protein>
<name>A0A0R2JJJ2_9LACO</name>
<feature type="domain" description="Pyridoxamine 5'-phosphate oxidase-like" evidence="1">
    <location>
        <begin position="18"/>
        <end position="105"/>
    </location>
</feature>
<dbReference type="AlphaFoldDB" id="A0A0R2JJJ2"/>
<dbReference type="SUPFAM" id="SSF50475">
    <property type="entry name" value="FMN-binding split barrel"/>
    <property type="match status" value="1"/>
</dbReference>
<evidence type="ECO:0000313" key="3">
    <source>
        <dbReference type="Proteomes" id="UP000051673"/>
    </source>
</evidence>
<dbReference type="PATRIC" id="fig|1620.3.peg.1119"/>
<dbReference type="Gene3D" id="2.30.110.10">
    <property type="entry name" value="Electron Transport, Fmn-binding Protein, Chain A"/>
    <property type="match status" value="1"/>
</dbReference>
<reference evidence="2 3" key="1">
    <citation type="journal article" date="2015" name="Genome Announc.">
        <title>Expanding the biotechnology potential of lactobacilli through comparative genomics of 213 strains and associated genera.</title>
        <authorList>
            <person name="Sun Z."/>
            <person name="Harris H.M."/>
            <person name="McCann A."/>
            <person name="Guo C."/>
            <person name="Argimon S."/>
            <person name="Zhang W."/>
            <person name="Yang X."/>
            <person name="Jeffery I.B."/>
            <person name="Cooney J.C."/>
            <person name="Kagawa T.F."/>
            <person name="Liu W."/>
            <person name="Song Y."/>
            <person name="Salvetti E."/>
            <person name="Wrobel A."/>
            <person name="Rasinkangas P."/>
            <person name="Parkhill J."/>
            <person name="Rea M.C."/>
            <person name="O'Sullivan O."/>
            <person name="Ritari J."/>
            <person name="Douillard F.P."/>
            <person name="Paul Ross R."/>
            <person name="Yang R."/>
            <person name="Briner A.E."/>
            <person name="Felis G.E."/>
            <person name="de Vos W.M."/>
            <person name="Barrangou R."/>
            <person name="Klaenhammer T.R."/>
            <person name="Caufield P.W."/>
            <person name="Cui Y."/>
            <person name="Zhang H."/>
            <person name="O'Toole P.W."/>
        </authorList>
    </citation>
    <scope>NUCLEOTIDE SEQUENCE [LARGE SCALE GENOMIC DNA]</scope>
    <source>
        <strain evidence="2 3">DSM 20014</strain>
    </source>
</reference>
<accession>A0A0R2JJJ2</accession>